<evidence type="ECO:0000259" key="1">
    <source>
        <dbReference type="Pfam" id="PF16363"/>
    </source>
</evidence>
<dbReference type="Gene3D" id="3.40.50.720">
    <property type="entry name" value="NAD(P)-binding Rossmann-like Domain"/>
    <property type="match status" value="1"/>
</dbReference>
<feature type="non-terminal residue" evidence="2">
    <location>
        <position position="1"/>
    </location>
</feature>
<feature type="domain" description="NAD(P)-binding" evidence="1">
    <location>
        <begin position="5"/>
        <end position="121"/>
    </location>
</feature>
<dbReference type="InterPro" id="IPR036291">
    <property type="entry name" value="NAD(P)-bd_dom_sf"/>
</dbReference>
<accession>K1THK4</accession>
<name>K1THK4_9ZZZZ</name>
<dbReference type="AlphaFoldDB" id="K1THK4"/>
<sequence length="138" mass="15936">EFHSDGNQRRDYIYVDDLIDLAMRVWDQPGFDAVNVSSNKNYSVRELYATACELMGKQIEAKYCPSSHYWAKYPELYGGAYGIKPEILDHEVNKYSLCDNTHAKECYGWEPKIDIREGLRRVIENECAMLAARDAKGE</sequence>
<gene>
    <name evidence="2" type="ORF">LEA_13710</name>
</gene>
<protein>
    <submittedName>
        <fullName evidence="2">UDP-glucose 4-epimerase</fullName>
    </submittedName>
</protein>
<organism evidence="2">
    <name type="scientific">human gut metagenome</name>
    <dbReference type="NCBI Taxonomy" id="408170"/>
    <lineage>
        <taxon>unclassified sequences</taxon>
        <taxon>metagenomes</taxon>
        <taxon>organismal metagenomes</taxon>
    </lineage>
</organism>
<dbReference type="InterPro" id="IPR050177">
    <property type="entry name" value="Lipid_A_modif_metabolic_enz"/>
</dbReference>
<dbReference type="Gene3D" id="3.90.25.10">
    <property type="entry name" value="UDP-galactose 4-epimerase, domain 1"/>
    <property type="match status" value="1"/>
</dbReference>
<proteinExistence type="predicted"/>
<dbReference type="Pfam" id="PF16363">
    <property type="entry name" value="GDP_Man_Dehyd"/>
    <property type="match status" value="1"/>
</dbReference>
<reference evidence="2" key="1">
    <citation type="journal article" date="2013" name="Environ. Microbiol.">
        <title>Microbiota from the distal guts of lean and obese adolescents exhibit partial functional redundancy besides clear differences in community structure.</title>
        <authorList>
            <person name="Ferrer M."/>
            <person name="Ruiz A."/>
            <person name="Lanza F."/>
            <person name="Haange S.B."/>
            <person name="Oberbach A."/>
            <person name="Till H."/>
            <person name="Bargiela R."/>
            <person name="Campoy C."/>
            <person name="Segura M.T."/>
            <person name="Richter M."/>
            <person name="von Bergen M."/>
            <person name="Seifert J."/>
            <person name="Suarez A."/>
        </authorList>
    </citation>
    <scope>NUCLEOTIDE SEQUENCE</scope>
</reference>
<dbReference type="PANTHER" id="PTHR43245:SF13">
    <property type="entry name" value="UDP-D-APIOSE_UDP-D-XYLOSE SYNTHASE 2"/>
    <property type="match status" value="1"/>
</dbReference>
<dbReference type="PANTHER" id="PTHR43245">
    <property type="entry name" value="BIFUNCTIONAL POLYMYXIN RESISTANCE PROTEIN ARNA"/>
    <property type="match status" value="1"/>
</dbReference>
<dbReference type="SUPFAM" id="SSF51735">
    <property type="entry name" value="NAD(P)-binding Rossmann-fold domains"/>
    <property type="match status" value="1"/>
</dbReference>
<dbReference type="EMBL" id="AJWY01009306">
    <property type="protein sequence ID" value="EKC58746.1"/>
    <property type="molecule type" value="Genomic_DNA"/>
</dbReference>
<comment type="caution">
    <text evidence="2">The sequence shown here is derived from an EMBL/GenBank/DDBJ whole genome shotgun (WGS) entry which is preliminary data.</text>
</comment>
<evidence type="ECO:0000313" key="2">
    <source>
        <dbReference type="EMBL" id="EKC58746.1"/>
    </source>
</evidence>
<dbReference type="InterPro" id="IPR016040">
    <property type="entry name" value="NAD(P)-bd_dom"/>
</dbReference>